<reference evidence="1 2" key="1">
    <citation type="submission" date="2020-08" db="EMBL/GenBank/DDBJ databases">
        <title>Genomic Encyclopedia of Type Strains, Phase IV (KMG-IV): sequencing the most valuable type-strain genomes for metagenomic binning, comparative biology and taxonomic classification.</title>
        <authorList>
            <person name="Goeker M."/>
        </authorList>
    </citation>
    <scope>NUCLEOTIDE SEQUENCE [LARGE SCALE GENOMIC DNA]</scope>
    <source>
        <strain evidence="1 2">DSM 17976</strain>
    </source>
</reference>
<keyword evidence="2" id="KW-1185">Reference proteome</keyword>
<gene>
    <name evidence="1" type="ORF">FHS57_004383</name>
</gene>
<evidence type="ECO:0000313" key="1">
    <source>
        <dbReference type="EMBL" id="MBB3840363.1"/>
    </source>
</evidence>
<dbReference type="Pfam" id="PF11751">
    <property type="entry name" value="PorP_SprF"/>
    <property type="match status" value="1"/>
</dbReference>
<proteinExistence type="predicted"/>
<sequence length="339" mass="37983">MNRKKRVFGQTTLWAVMGVLVVGASFAQQVPHYSQYLQNHFLINPAVAGIESYADARVGYRQQWGGLEDAPRTFYLTAHLPLGNPDFSIEPASSPRFRFGRERYSSQPDAHAGAGLTVVRDQTGPWTRFSMGATGAYHYPINEEWQVSAGLTAGLSQHTLDFDQIRLANPQDPLVASGKLSVIRPDLNAGVWVYSTDFFGGFSVNQLWPSTLSFKNSSSNWQGKVVPHFFLTAGYRLPLVEDWDFTPSVLLKKAPSAPLSWDLNLKISYSSDWWFGASYRQLESFTAFFGAKVAQQLRVNYTYEYPISTLQVATRGSHEITLGVTLGPRSHYTSSRTFW</sequence>
<protein>
    <submittedName>
        <fullName evidence="1">Type IX secretion system PorP/SprF family membrane protein</fullName>
    </submittedName>
</protein>
<dbReference type="EMBL" id="JACIBY010000010">
    <property type="protein sequence ID" value="MBB3840363.1"/>
    <property type="molecule type" value="Genomic_DNA"/>
</dbReference>
<comment type="caution">
    <text evidence="1">The sequence shown here is derived from an EMBL/GenBank/DDBJ whole genome shotgun (WGS) entry which is preliminary data.</text>
</comment>
<dbReference type="AlphaFoldDB" id="A0A7W5ZN17"/>
<accession>A0A7W5ZN17</accession>
<dbReference type="RefSeq" id="WP_183977307.1">
    <property type="nucleotide sequence ID" value="NZ_JACIBY010000010.1"/>
</dbReference>
<organism evidence="1 2">
    <name type="scientific">Runella defluvii</name>
    <dbReference type="NCBI Taxonomy" id="370973"/>
    <lineage>
        <taxon>Bacteria</taxon>
        <taxon>Pseudomonadati</taxon>
        <taxon>Bacteroidota</taxon>
        <taxon>Cytophagia</taxon>
        <taxon>Cytophagales</taxon>
        <taxon>Spirosomataceae</taxon>
        <taxon>Runella</taxon>
    </lineage>
</organism>
<evidence type="ECO:0000313" key="2">
    <source>
        <dbReference type="Proteomes" id="UP000541352"/>
    </source>
</evidence>
<name>A0A7W5ZN17_9BACT</name>
<dbReference type="NCBIfam" id="TIGR03519">
    <property type="entry name" value="T9SS_PorP_fam"/>
    <property type="match status" value="1"/>
</dbReference>
<dbReference type="Proteomes" id="UP000541352">
    <property type="component" value="Unassembled WGS sequence"/>
</dbReference>
<dbReference type="InterPro" id="IPR019861">
    <property type="entry name" value="PorP/SprF_Bacteroidetes"/>
</dbReference>